<accession>A0A8J4RH67</accession>
<dbReference type="Proteomes" id="UP000737018">
    <property type="component" value="Unassembled WGS sequence"/>
</dbReference>
<keyword evidence="3" id="KW-1185">Reference proteome</keyword>
<protein>
    <submittedName>
        <fullName evidence="2">Uncharacterized protein</fullName>
    </submittedName>
</protein>
<reference evidence="2" key="1">
    <citation type="submission" date="2020-03" db="EMBL/GenBank/DDBJ databases">
        <title>Castanea mollissima Vanexum genome sequencing.</title>
        <authorList>
            <person name="Staton M."/>
        </authorList>
    </citation>
    <scope>NUCLEOTIDE SEQUENCE</scope>
    <source>
        <tissue evidence="2">Leaf</tissue>
    </source>
</reference>
<comment type="caution">
    <text evidence="2">The sequence shown here is derived from an EMBL/GenBank/DDBJ whole genome shotgun (WGS) entry which is preliminary data.</text>
</comment>
<evidence type="ECO:0000313" key="3">
    <source>
        <dbReference type="Proteomes" id="UP000737018"/>
    </source>
</evidence>
<feature type="region of interest" description="Disordered" evidence="1">
    <location>
        <begin position="1"/>
        <end position="27"/>
    </location>
</feature>
<proteinExistence type="predicted"/>
<dbReference type="AlphaFoldDB" id="A0A8J4RH67"/>
<dbReference type="EMBL" id="JRKL02000833">
    <property type="protein sequence ID" value="KAF3967938.1"/>
    <property type="molecule type" value="Genomic_DNA"/>
</dbReference>
<evidence type="ECO:0000256" key="1">
    <source>
        <dbReference type="SAM" id="MobiDB-lite"/>
    </source>
</evidence>
<sequence>MGKDRELPTPAKVSGGRAGEERNGGGGGIGRMAEMLLPYNFQTSAIVQSLKITGPSVTARILRVASLGFTSVALIFKYGGFTGSDTTCVGKGTKK</sequence>
<organism evidence="2 3">
    <name type="scientific">Castanea mollissima</name>
    <name type="common">Chinese chestnut</name>
    <dbReference type="NCBI Taxonomy" id="60419"/>
    <lineage>
        <taxon>Eukaryota</taxon>
        <taxon>Viridiplantae</taxon>
        <taxon>Streptophyta</taxon>
        <taxon>Embryophyta</taxon>
        <taxon>Tracheophyta</taxon>
        <taxon>Spermatophyta</taxon>
        <taxon>Magnoliopsida</taxon>
        <taxon>eudicotyledons</taxon>
        <taxon>Gunneridae</taxon>
        <taxon>Pentapetalae</taxon>
        <taxon>rosids</taxon>
        <taxon>fabids</taxon>
        <taxon>Fagales</taxon>
        <taxon>Fagaceae</taxon>
        <taxon>Castanea</taxon>
    </lineage>
</organism>
<gene>
    <name evidence="2" type="ORF">CMV_008119</name>
</gene>
<evidence type="ECO:0000313" key="2">
    <source>
        <dbReference type="EMBL" id="KAF3967938.1"/>
    </source>
</evidence>
<name>A0A8J4RH67_9ROSI</name>